<keyword evidence="1" id="KW-0030">Aminoacyl-tRNA synthetase</keyword>
<evidence type="ECO:0000313" key="2">
    <source>
        <dbReference type="Proteomes" id="UP000053780"/>
    </source>
</evidence>
<accession>T0KZQ6</accession>
<evidence type="ECO:0000313" key="1">
    <source>
        <dbReference type="EMBL" id="EQB60777.1"/>
    </source>
</evidence>
<dbReference type="AlphaFoldDB" id="T0KZQ6"/>
<keyword evidence="1" id="KW-0436">Ligase</keyword>
<dbReference type="PANTHER" id="PTHR10745:SF0">
    <property type="entry name" value="GLYCINE--TRNA LIGASE"/>
    <property type="match status" value="1"/>
</dbReference>
<dbReference type="GO" id="GO:0005739">
    <property type="term" value="C:mitochondrion"/>
    <property type="evidence" value="ECO:0007669"/>
    <property type="project" value="TreeGrafter"/>
</dbReference>
<dbReference type="OrthoDB" id="57698at2759"/>
<dbReference type="Gene3D" id="3.30.930.10">
    <property type="entry name" value="Bira Bifunctional Protein, Domain 2"/>
    <property type="match status" value="1"/>
</dbReference>
<dbReference type="InterPro" id="IPR027031">
    <property type="entry name" value="Gly-tRNA_synthase/POLG2"/>
</dbReference>
<dbReference type="InterPro" id="IPR045864">
    <property type="entry name" value="aa-tRNA-synth_II/BPL/LPL"/>
</dbReference>
<organism evidence="1 2">
    <name type="scientific">Vairimorpha apis BRL 01</name>
    <dbReference type="NCBI Taxonomy" id="1037528"/>
    <lineage>
        <taxon>Eukaryota</taxon>
        <taxon>Fungi</taxon>
        <taxon>Fungi incertae sedis</taxon>
        <taxon>Microsporidia</taxon>
        <taxon>Nosematidae</taxon>
        <taxon>Vairimorpha</taxon>
    </lineage>
</organism>
<proteinExistence type="predicted"/>
<reference evidence="1 2" key="1">
    <citation type="journal article" date="2013" name="BMC Genomics">
        <title>Genome sequencing and comparative genomics of honey bee microsporidia, Nosema apis reveal novel insights into host-parasite interactions.</title>
        <authorList>
            <person name="Chen Yp."/>
            <person name="Pettis J.S."/>
            <person name="Zhao Y."/>
            <person name="Liu X."/>
            <person name="Tallon L.J."/>
            <person name="Sadzewicz L.D."/>
            <person name="Li R."/>
            <person name="Zheng H."/>
            <person name="Huang S."/>
            <person name="Zhang X."/>
            <person name="Hamilton M.C."/>
            <person name="Pernal S.F."/>
            <person name="Melathopoulos A.P."/>
            <person name="Yan X."/>
            <person name="Evans J.D."/>
        </authorList>
    </citation>
    <scope>NUCLEOTIDE SEQUENCE [LARGE SCALE GENOMIC DNA]</scope>
    <source>
        <strain evidence="1 2">BRL 01</strain>
    </source>
</reference>
<sequence>MKLENAIEKKIINNEILAYFMGRAYLFLLNIGIDRNKIRFRQHKKDEMAHYAKDCWDIELHSSQGWIECVGIADRSAFDLTCHGKAANIDLSYSEKLDDPIVIKEWRPIIEKKNFIKHLKNNFDAFEKEIKSLKNSELLEMMITEESENFINYKYKNEIYKVPCEFVEFKIFEKKLYPMLLSHHSE</sequence>
<dbReference type="GO" id="GO:0004820">
    <property type="term" value="F:glycine-tRNA ligase activity"/>
    <property type="evidence" value="ECO:0007669"/>
    <property type="project" value="TreeGrafter"/>
</dbReference>
<gene>
    <name evidence="1" type="ORF">NAPIS_ORF01646</name>
</gene>
<keyword evidence="2" id="KW-1185">Reference proteome</keyword>
<name>T0KZQ6_9MICR</name>
<dbReference type="HOGENOM" id="CLU_1454815_0_0_1"/>
<dbReference type="Proteomes" id="UP000053780">
    <property type="component" value="Unassembled WGS sequence"/>
</dbReference>
<dbReference type="SUPFAM" id="SSF55681">
    <property type="entry name" value="Class II aaRS and biotin synthetases"/>
    <property type="match status" value="1"/>
</dbReference>
<dbReference type="PANTHER" id="PTHR10745">
    <property type="entry name" value="GLYCYL-TRNA SYNTHETASE/DNA POLYMERASE SUBUNIT GAMMA-2"/>
    <property type="match status" value="1"/>
</dbReference>
<dbReference type="EMBL" id="KE647235">
    <property type="protein sequence ID" value="EQB60777.1"/>
    <property type="molecule type" value="Genomic_DNA"/>
</dbReference>
<dbReference type="GO" id="GO:0070150">
    <property type="term" value="P:mitochondrial glycyl-tRNA aminoacylation"/>
    <property type="evidence" value="ECO:0007669"/>
    <property type="project" value="TreeGrafter"/>
</dbReference>
<protein>
    <submittedName>
        <fullName evidence="1">Glycyl-trna synthetase</fullName>
    </submittedName>
</protein>
<dbReference type="VEuPathDB" id="MicrosporidiaDB:NAPIS_ORF01646"/>